<protein>
    <submittedName>
        <fullName evidence="2">Uncharacterized protein</fullName>
    </submittedName>
</protein>
<evidence type="ECO:0000313" key="2">
    <source>
        <dbReference type="EMBL" id="SEA10414.1"/>
    </source>
</evidence>
<proteinExistence type="predicted"/>
<dbReference type="OrthoDB" id="3035565at2"/>
<evidence type="ECO:0000313" key="3">
    <source>
        <dbReference type="Proteomes" id="UP000183469"/>
    </source>
</evidence>
<keyword evidence="1" id="KW-0175">Coiled coil</keyword>
<sequence>MLSRTLKLVLQVFIVAVIIMLPTTPSYAEVVTVEAEGTYLVGDGLNENINIAKELARRDALRNASERAGVYVQSYSVTSNNVLTKDEVTVVSANILQIINQECFPTVEGKNIKFVYRIKANIDVSNLNSQIERVLSNKEVLRKNVVLEQRISSLEKENASLKNSYNNASNESQKNLYQKLILENENNIANTFRYTERLPKCEMAIGGITFGRTLNYVKQIYGEPNKITHFAGDGVKVINYYYGNNLRVVGRVFARWSKETGYYSPIAEGDYPVTGVIITDGSLTMPCGIKVGDSYLKVVEKFGIGAKYVPYKHEDRTGYSYLLRATLEEMHFQVDKNGIICEMGTSTDF</sequence>
<dbReference type="EMBL" id="FNQG01000008">
    <property type="protein sequence ID" value="SEA10414.1"/>
    <property type="molecule type" value="Genomic_DNA"/>
</dbReference>
<accession>A0A1H3YHD9</accession>
<evidence type="ECO:0000256" key="1">
    <source>
        <dbReference type="SAM" id="Coils"/>
    </source>
</evidence>
<dbReference type="AlphaFoldDB" id="A0A1H3YHD9"/>
<organism evidence="2 3">
    <name type="scientific">Selenomonas ruminantium</name>
    <dbReference type="NCBI Taxonomy" id="971"/>
    <lineage>
        <taxon>Bacteria</taxon>
        <taxon>Bacillati</taxon>
        <taxon>Bacillota</taxon>
        <taxon>Negativicutes</taxon>
        <taxon>Selenomonadales</taxon>
        <taxon>Selenomonadaceae</taxon>
        <taxon>Selenomonas</taxon>
    </lineage>
</organism>
<feature type="coiled-coil region" evidence="1">
    <location>
        <begin position="124"/>
        <end position="171"/>
    </location>
</feature>
<name>A0A1H3YHD9_SELRU</name>
<dbReference type="Proteomes" id="UP000183469">
    <property type="component" value="Unassembled WGS sequence"/>
</dbReference>
<dbReference type="RefSeq" id="WP_074672412.1">
    <property type="nucleotide sequence ID" value="NZ_FNQG01000008.1"/>
</dbReference>
<gene>
    <name evidence="2" type="ORF">SAMN05660648_01953</name>
</gene>
<reference evidence="2 3" key="1">
    <citation type="submission" date="2016-10" db="EMBL/GenBank/DDBJ databases">
        <authorList>
            <person name="de Groot N.N."/>
        </authorList>
    </citation>
    <scope>NUCLEOTIDE SEQUENCE [LARGE SCALE GENOMIC DNA]</scope>
    <source>
        <strain evidence="2 3">DSM 2872</strain>
    </source>
</reference>